<reference evidence="2 3" key="1">
    <citation type="submission" date="2024-09" db="EMBL/GenBank/DDBJ databases">
        <authorList>
            <person name="Sun Q."/>
            <person name="Mori K."/>
        </authorList>
    </citation>
    <scope>NUCLEOTIDE SEQUENCE [LARGE SCALE GENOMIC DNA]</scope>
    <source>
        <strain evidence="2 3">CCM 7759</strain>
    </source>
</reference>
<accession>A0ABV6DT28</accession>
<keyword evidence="1" id="KW-0812">Transmembrane</keyword>
<keyword evidence="1" id="KW-1133">Transmembrane helix</keyword>
<sequence>MRKFNFSRPLLILAAAFLGNSLGKSISLMLGASIEVADQIAVFTMVLAALLVYLRMNRNRNNKK</sequence>
<dbReference type="Proteomes" id="UP001589776">
    <property type="component" value="Unassembled WGS sequence"/>
</dbReference>
<evidence type="ECO:0000256" key="1">
    <source>
        <dbReference type="SAM" id="Phobius"/>
    </source>
</evidence>
<keyword evidence="1" id="KW-0472">Membrane</keyword>
<dbReference type="EMBL" id="JBHLWN010000102">
    <property type="protein sequence ID" value="MFC0215727.1"/>
    <property type="molecule type" value="Genomic_DNA"/>
</dbReference>
<proteinExistence type="predicted"/>
<name>A0ABV6DT28_9BACL</name>
<gene>
    <name evidence="2" type="ORF">ACFFK0_25340</name>
</gene>
<comment type="caution">
    <text evidence="2">The sequence shown here is derived from an EMBL/GenBank/DDBJ whole genome shotgun (WGS) entry which is preliminary data.</text>
</comment>
<protein>
    <submittedName>
        <fullName evidence="2">Uncharacterized protein</fullName>
    </submittedName>
</protein>
<dbReference type="RefSeq" id="WP_377473199.1">
    <property type="nucleotide sequence ID" value="NZ_JBHLWN010000102.1"/>
</dbReference>
<feature type="transmembrane region" description="Helical" evidence="1">
    <location>
        <begin position="39"/>
        <end position="56"/>
    </location>
</feature>
<evidence type="ECO:0000313" key="3">
    <source>
        <dbReference type="Proteomes" id="UP001589776"/>
    </source>
</evidence>
<organism evidence="2 3">
    <name type="scientific">Paenibacillus chartarius</name>
    <dbReference type="NCBI Taxonomy" id="747481"/>
    <lineage>
        <taxon>Bacteria</taxon>
        <taxon>Bacillati</taxon>
        <taxon>Bacillota</taxon>
        <taxon>Bacilli</taxon>
        <taxon>Bacillales</taxon>
        <taxon>Paenibacillaceae</taxon>
        <taxon>Paenibacillus</taxon>
    </lineage>
</organism>
<evidence type="ECO:0000313" key="2">
    <source>
        <dbReference type="EMBL" id="MFC0215727.1"/>
    </source>
</evidence>
<keyword evidence="3" id="KW-1185">Reference proteome</keyword>